<keyword evidence="2" id="KW-1185">Reference proteome</keyword>
<protein>
    <recommendedName>
        <fullName evidence="3">F-box domain-containing protein</fullName>
    </recommendedName>
</protein>
<dbReference type="SUPFAM" id="SSF81383">
    <property type="entry name" value="F-box domain"/>
    <property type="match status" value="1"/>
</dbReference>
<organism evidence="1 2">
    <name type="scientific">Ascobolus immersus RN42</name>
    <dbReference type="NCBI Taxonomy" id="1160509"/>
    <lineage>
        <taxon>Eukaryota</taxon>
        <taxon>Fungi</taxon>
        <taxon>Dikarya</taxon>
        <taxon>Ascomycota</taxon>
        <taxon>Pezizomycotina</taxon>
        <taxon>Pezizomycetes</taxon>
        <taxon>Pezizales</taxon>
        <taxon>Ascobolaceae</taxon>
        <taxon>Ascobolus</taxon>
    </lineage>
</organism>
<dbReference type="AlphaFoldDB" id="A0A3N4HWU1"/>
<proteinExistence type="predicted"/>
<evidence type="ECO:0008006" key="3">
    <source>
        <dbReference type="Google" id="ProtNLM"/>
    </source>
</evidence>
<dbReference type="Proteomes" id="UP000275078">
    <property type="component" value="Unassembled WGS sequence"/>
</dbReference>
<name>A0A3N4HWU1_ASCIM</name>
<evidence type="ECO:0000313" key="2">
    <source>
        <dbReference type="Proteomes" id="UP000275078"/>
    </source>
</evidence>
<evidence type="ECO:0000313" key="1">
    <source>
        <dbReference type="EMBL" id="RPA78332.1"/>
    </source>
</evidence>
<sequence>MRNISILSLPPPLRSQIYRQCTPSTRQRLSQTSSQLRLEIRTNPTILYAPLPPKPPEPKTLATLPPELRLMVYDFCSTFTLLLLSHTSRFFNNDINHPRMLRSIRRREDTTALQHQHRAKRRPTDKGSGRLTLYNIYFLRSFEEAILFDRLYVKGARMGLEMMVPGHMLQEACMRHEPKSFLYFVDGGGACGERWVVRCKGKCLDVGMVKGSRIRIRDSESVDRAREDRRTSWENGGGRRRGSAVVLPAGEGRRRTMVFVLATARLPCNPFCGLSLCRLCVTAAPIGLVTVSSYHLILDAFAKLKARSVIWHDSTWMSLNVLVFCGLTRASDVAEKEVWYGLACLKKYLISGFSDIPVSYVLEKWTANLLYICWKLPDGSIALPFACSPMKWRTSCVREGGTLLTCLARSRGSISADRTGMKTFAFQILAYVDAWLSVSTS</sequence>
<dbReference type="InterPro" id="IPR036047">
    <property type="entry name" value="F-box-like_dom_sf"/>
</dbReference>
<accession>A0A3N4HWU1</accession>
<reference evidence="1 2" key="1">
    <citation type="journal article" date="2018" name="Nat. Ecol. Evol.">
        <title>Pezizomycetes genomes reveal the molecular basis of ectomycorrhizal truffle lifestyle.</title>
        <authorList>
            <person name="Murat C."/>
            <person name="Payen T."/>
            <person name="Noel B."/>
            <person name="Kuo A."/>
            <person name="Morin E."/>
            <person name="Chen J."/>
            <person name="Kohler A."/>
            <person name="Krizsan K."/>
            <person name="Balestrini R."/>
            <person name="Da Silva C."/>
            <person name="Montanini B."/>
            <person name="Hainaut M."/>
            <person name="Levati E."/>
            <person name="Barry K.W."/>
            <person name="Belfiori B."/>
            <person name="Cichocki N."/>
            <person name="Clum A."/>
            <person name="Dockter R.B."/>
            <person name="Fauchery L."/>
            <person name="Guy J."/>
            <person name="Iotti M."/>
            <person name="Le Tacon F."/>
            <person name="Lindquist E.A."/>
            <person name="Lipzen A."/>
            <person name="Malagnac F."/>
            <person name="Mello A."/>
            <person name="Molinier V."/>
            <person name="Miyauchi S."/>
            <person name="Poulain J."/>
            <person name="Riccioni C."/>
            <person name="Rubini A."/>
            <person name="Sitrit Y."/>
            <person name="Splivallo R."/>
            <person name="Traeger S."/>
            <person name="Wang M."/>
            <person name="Zifcakova L."/>
            <person name="Wipf D."/>
            <person name="Zambonelli A."/>
            <person name="Paolocci F."/>
            <person name="Nowrousian M."/>
            <person name="Ottonello S."/>
            <person name="Baldrian P."/>
            <person name="Spatafora J.W."/>
            <person name="Henrissat B."/>
            <person name="Nagy L.G."/>
            <person name="Aury J.M."/>
            <person name="Wincker P."/>
            <person name="Grigoriev I.V."/>
            <person name="Bonfante P."/>
            <person name="Martin F.M."/>
        </authorList>
    </citation>
    <scope>NUCLEOTIDE SEQUENCE [LARGE SCALE GENOMIC DNA]</scope>
    <source>
        <strain evidence="1 2">RN42</strain>
    </source>
</reference>
<dbReference type="EMBL" id="ML119712">
    <property type="protein sequence ID" value="RPA78332.1"/>
    <property type="molecule type" value="Genomic_DNA"/>
</dbReference>
<gene>
    <name evidence="1" type="ORF">BJ508DRAFT_378347</name>
</gene>